<name>A0ACB9LV86_BAUVA</name>
<dbReference type="EMBL" id="CM039436">
    <property type="protein sequence ID" value="KAI4315385.1"/>
    <property type="molecule type" value="Genomic_DNA"/>
</dbReference>
<dbReference type="Proteomes" id="UP000828941">
    <property type="component" value="Chromosome 11"/>
</dbReference>
<gene>
    <name evidence="1" type="ORF">L6164_028200</name>
</gene>
<accession>A0ACB9LV86</accession>
<evidence type="ECO:0000313" key="2">
    <source>
        <dbReference type="Proteomes" id="UP000828941"/>
    </source>
</evidence>
<reference evidence="1 2" key="1">
    <citation type="journal article" date="2022" name="DNA Res.">
        <title>Chromosomal-level genome assembly of the orchid tree Bauhinia variegata (Leguminosae; Cercidoideae) supports the allotetraploid origin hypothesis of Bauhinia.</title>
        <authorList>
            <person name="Zhong Y."/>
            <person name="Chen Y."/>
            <person name="Zheng D."/>
            <person name="Pang J."/>
            <person name="Liu Y."/>
            <person name="Luo S."/>
            <person name="Meng S."/>
            <person name="Qian L."/>
            <person name="Wei D."/>
            <person name="Dai S."/>
            <person name="Zhou R."/>
        </authorList>
    </citation>
    <scope>NUCLEOTIDE SEQUENCE [LARGE SCALE GENOMIC DNA]</scope>
    <source>
        <strain evidence="1">BV-YZ2020</strain>
    </source>
</reference>
<comment type="caution">
    <text evidence="1">The sequence shown here is derived from an EMBL/GenBank/DDBJ whole genome shotgun (WGS) entry which is preliminary data.</text>
</comment>
<protein>
    <submittedName>
        <fullName evidence="1">Uncharacterized protein</fullName>
    </submittedName>
</protein>
<organism evidence="1 2">
    <name type="scientific">Bauhinia variegata</name>
    <name type="common">Purple orchid tree</name>
    <name type="synonym">Phanera variegata</name>
    <dbReference type="NCBI Taxonomy" id="167791"/>
    <lineage>
        <taxon>Eukaryota</taxon>
        <taxon>Viridiplantae</taxon>
        <taxon>Streptophyta</taxon>
        <taxon>Embryophyta</taxon>
        <taxon>Tracheophyta</taxon>
        <taxon>Spermatophyta</taxon>
        <taxon>Magnoliopsida</taxon>
        <taxon>eudicotyledons</taxon>
        <taxon>Gunneridae</taxon>
        <taxon>Pentapetalae</taxon>
        <taxon>rosids</taxon>
        <taxon>fabids</taxon>
        <taxon>Fabales</taxon>
        <taxon>Fabaceae</taxon>
        <taxon>Cercidoideae</taxon>
        <taxon>Cercideae</taxon>
        <taxon>Bauhiniinae</taxon>
        <taxon>Bauhinia</taxon>
    </lineage>
</organism>
<keyword evidence="2" id="KW-1185">Reference proteome</keyword>
<proteinExistence type="predicted"/>
<sequence length="72" mass="8171">MSQTKSPLTCSLSWLTLKRVLTALISRRSEGYWKPSKLDLLSELTEPGKLLFVSVKSIQAHFKIEFSLISCQ</sequence>
<evidence type="ECO:0000313" key="1">
    <source>
        <dbReference type="EMBL" id="KAI4315385.1"/>
    </source>
</evidence>